<keyword evidence="17" id="KW-1185">Reference proteome</keyword>
<dbReference type="Gene3D" id="2.30.30.40">
    <property type="entry name" value="SH3 Domains"/>
    <property type="match status" value="1"/>
</dbReference>
<dbReference type="InterPro" id="IPR036890">
    <property type="entry name" value="HATPase_C_sf"/>
</dbReference>
<comment type="caution">
    <text evidence="16">The sequence shown here is derived from an EMBL/GenBank/DDBJ whole genome shotgun (WGS) entry which is preliminary data.</text>
</comment>
<dbReference type="SMART" id="SM00387">
    <property type="entry name" value="HATPase_c"/>
    <property type="match status" value="1"/>
</dbReference>
<dbReference type="InterPro" id="IPR036097">
    <property type="entry name" value="HisK_dim/P_sf"/>
</dbReference>
<dbReference type="CDD" id="cd16916">
    <property type="entry name" value="HATPase_CheA-like"/>
    <property type="match status" value="1"/>
</dbReference>
<dbReference type="InterPro" id="IPR036061">
    <property type="entry name" value="CheW-like_dom_sf"/>
</dbReference>
<keyword evidence="8" id="KW-0418">Kinase</keyword>
<evidence type="ECO:0000256" key="3">
    <source>
        <dbReference type="ARBA" id="ARBA00021495"/>
    </source>
</evidence>
<dbReference type="InterPro" id="IPR005467">
    <property type="entry name" value="His_kinase_dom"/>
</dbReference>
<dbReference type="Gene3D" id="1.10.287.560">
    <property type="entry name" value="Histidine kinase CheA-like, homodimeric domain"/>
    <property type="match status" value="1"/>
</dbReference>
<dbReference type="InterPro" id="IPR004105">
    <property type="entry name" value="CheA-like_dim"/>
</dbReference>
<protein>
    <recommendedName>
        <fullName evidence="3">Chemotaxis protein CheA</fullName>
        <ecNumber evidence="2">2.7.13.3</ecNumber>
    </recommendedName>
</protein>
<feature type="domain" description="Histidine kinase" evidence="13">
    <location>
        <begin position="313"/>
        <end position="527"/>
    </location>
</feature>
<feature type="domain" description="CheW-like" evidence="14">
    <location>
        <begin position="529"/>
        <end position="664"/>
    </location>
</feature>
<keyword evidence="9" id="KW-0067">ATP-binding</keyword>
<evidence type="ECO:0000256" key="2">
    <source>
        <dbReference type="ARBA" id="ARBA00012438"/>
    </source>
</evidence>
<evidence type="ECO:0000259" key="14">
    <source>
        <dbReference type="PROSITE" id="PS50851"/>
    </source>
</evidence>
<dbReference type="Proteomes" id="UP001596018">
    <property type="component" value="Unassembled WGS sequence"/>
</dbReference>
<organism evidence="16 17">
    <name type="scientific">Rhodanobacter ginsenosidimutans</name>
    <dbReference type="NCBI Taxonomy" id="490571"/>
    <lineage>
        <taxon>Bacteria</taxon>
        <taxon>Pseudomonadati</taxon>
        <taxon>Pseudomonadota</taxon>
        <taxon>Gammaproteobacteria</taxon>
        <taxon>Lysobacterales</taxon>
        <taxon>Rhodanobacteraceae</taxon>
        <taxon>Rhodanobacter</taxon>
    </lineage>
</organism>
<dbReference type="SUPFAM" id="SSF50341">
    <property type="entry name" value="CheW-like"/>
    <property type="match status" value="1"/>
</dbReference>
<dbReference type="EMBL" id="JBHSMM010000002">
    <property type="protein sequence ID" value="MFC5440699.1"/>
    <property type="molecule type" value="Genomic_DNA"/>
</dbReference>
<evidence type="ECO:0000256" key="10">
    <source>
        <dbReference type="ARBA" id="ARBA00023012"/>
    </source>
</evidence>
<evidence type="ECO:0000256" key="6">
    <source>
        <dbReference type="ARBA" id="ARBA00022679"/>
    </source>
</evidence>
<dbReference type="InterPro" id="IPR037006">
    <property type="entry name" value="CheA-like_homodim_sf"/>
</dbReference>
<dbReference type="PROSITE" id="PS50894">
    <property type="entry name" value="HPT"/>
    <property type="match status" value="1"/>
</dbReference>
<dbReference type="SMART" id="SM00260">
    <property type="entry name" value="CheW"/>
    <property type="match status" value="1"/>
</dbReference>
<evidence type="ECO:0000256" key="8">
    <source>
        <dbReference type="ARBA" id="ARBA00022777"/>
    </source>
</evidence>
<proteinExistence type="predicted"/>
<dbReference type="EC" id="2.7.13.3" evidence="2"/>
<dbReference type="SUPFAM" id="SSF47226">
    <property type="entry name" value="Histidine-containing phosphotransfer domain, HPT domain"/>
    <property type="match status" value="1"/>
</dbReference>
<dbReference type="InterPro" id="IPR051315">
    <property type="entry name" value="Bact_Chemotaxis_CheA"/>
</dbReference>
<name>A0ABW0JX25_9GAMM</name>
<dbReference type="InterPro" id="IPR036641">
    <property type="entry name" value="HPT_dom_sf"/>
</dbReference>
<dbReference type="CDD" id="cd00088">
    <property type="entry name" value="HPT"/>
    <property type="match status" value="1"/>
</dbReference>
<evidence type="ECO:0000256" key="12">
    <source>
        <dbReference type="PROSITE-ProRule" id="PRU00110"/>
    </source>
</evidence>
<keyword evidence="5 12" id="KW-0597">Phosphoprotein</keyword>
<dbReference type="PANTHER" id="PTHR43395">
    <property type="entry name" value="SENSOR HISTIDINE KINASE CHEA"/>
    <property type="match status" value="1"/>
</dbReference>
<dbReference type="SMART" id="SM00073">
    <property type="entry name" value="HPT"/>
    <property type="match status" value="1"/>
</dbReference>
<dbReference type="Pfam" id="PF02518">
    <property type="entry name" value="HATPase_c"/>
    <property type="match status" value="1"/>
</dbReference>
<dbReference type="SUPFAM" id="SSF55874">
    <property type="entry name" value="ATPase domain of HSP90 chaperone/DNA topoisomerase II/histidine kinase"/>
    <property type="match status" value="1"/>
</dbReference>
<dbReference type="PROSITE" id="PS50109">
    <property type="entry name" value="HIS_KIN"/>
    <property type="match status" value="1"/>
</dbReference>
<dbReference type="SMART" id="SM01231">
    <property type="entry name" value="H-kinase_dim"/>
    <property type="match status" value="1"/>
</dbReference>
<evidence type="ECO:0000259" key="13">
    <source>
        <dbReference type="PROSITE" id="PS50109"/>
    </source>
</evidence>
<evidence type="ECO:0000313" key="17">
    <source>
        <dbReference type="Proteomes" id="UP001596018"/>
    </source>
</evidence>
<dbReference type="InterPro" id="IPR003594">
    <property type="entry name" value="HATPase_dom"/>
</dbReference>
<dbReference type="PRINTS" id="PR00344">
    <property type="entry name" value="BCTRLSENSOR"/>
</dbReference>
<keyword evidence="6 16" id="KW-0808">Transferase</keyword>
<dbReference type="Pfam" id="PF02895">
    <property type="entry name" value="H-kinase_dim"/>
    <property type="match status" value="1"/>
</dbReference>
<dbReference type="PROSITE" id="PS50851">
    <property type="entry name" value="CHEW"/>
    <property type="match status" value="1"/>
</dbReference>
<keyword evidence="10" id="KW-0902">Two-component regulatory system</keyword>
<reference evidence="17" key="1">
    <citation type="journal article" date="2019" name="Int. J. Syst. Evol. Microbiol.">
        <title>The Global Catalogue of Microorganisms (GCM) 10K type strain sequencing project: providing services to taxonomists for standard genome sequencing and annotation.</title>
        <authorList>
            <consortium name="The Broad Institute Genomics Platform"/>
            <consortium name="The Broad Institute Genome Sequencing Center for Infectious Disease"/>
            <person name="Wu L."/>
            <person name="Ma J."/>
        </authorList>
    </citation>
    <scope>NUCLEOTIDE SEQUENCE [LARGE SCALE GENOMIC DNA]</scope>
    <source>
        <strain evidence="17">KACC 12822</strain>
    </source>
</reference>
<evidence type="ECO:0000256" key="1">
    <source>
        <dbReference type="ARBA" id="ARBA00000085"/>
    </source>
</evidence>
<keyword evidence="4" id="KW-0145">Chemotaxis</keyword>
<evidence type="ECO:0000256" key="7">
    <source>
        <dbReference type="ARBA" id="ARBA00022741"/>
    </source>
</evidence>
<dbReference type="GO" id="GO:0004673">
    <property type="term" value="F:protein histidine kinase activity"/>
    <property type="evidence" value="ECO:0007669"/>
    <property type="project" value="UniProtKB-EC"/>
</dbReference>
<gene>
    <name evidence="16" type="ORF">ACFPK0_11795</name>
</gene>
<feature type="modified residue" description="Phosphohistidine" evidence="12">
    <location>
        <position position="49"/>
    </location>
</feature>
<dbReference type="Pfam" id="PF01627">
    <property type="entry name" value="Hpt"/>
    <property type="match status" value="1"/>
</dbReference>
<dbReference type="Pfam" id="PF01584">
    <property type="entry name" value="CheW"/>
    <property type="match status" value="1"/>
</dbReference>
<evidence type="ECO:0000313" key="16">
    <source>
        <dbReference type="EMBL" id="MFC5440699.1"/>
    </source>
</evidence>
<evidence type="ECO:0000259" key="15">
    <source>
        <dbReference type="PROSITE" id="PS50894"/>
    </source>
</evidence>
<dbReference type="InterPro" id="IPR004358">
    <property type="entry name" value="Sig_transdc_His_kin-like_C"/>
</dbReference>
<dbReference type="PANTHER" id="PTHR43395:SF10">
    <property type="entry name" value="CHEMOTAXIS PROTEIN CHEA"/>
    <property type="match status" value="1"/>
</dbReference>
<evidence type="ECO:0000256" key="11">
    <source>
        <dbReference type="ARBA" id="ARBA00035100"/>
    </source>
</evidence>
<dbReference type="SUPFAM" id="SSF47384">
    <property type="entry name" value="Homodimeric domain of signal transducing histidine kinase"/>
    <property type="match status" value="1"/>
</dbReference>
<comment type="function">
    <text evidence="11">Involved in the transmission of sensory signals from the chemoreceptors to the flagellar motors. CheA is autophosphorylated; it can transfer its phosphate group to either CheB or CheY.</text>
</comment>
<dbReference type="InterPro" id="IPR002545">
    <property type="entry name" value="CheW-lke_dom"/>
</dbReference>
<dbReference type="Gene3D" id="3.30.565.10">
    <property type="entry name" value="Histidine kinase-like ATPase, C-terminal domain"/>
    <property type="match status" value="1"/>
</dbReference>
<dbReference type="RefSeq" id="WP_377340982.1">
    <property type="nucleotide sequence ID" value="NZ_JALBWS010000013.1"/>
</dbReference>
<evidence type="ECO:0000256" key="4">
    <source>
        <dbReference type="ARBA" id="ARBA00022500"/>
    </source>
</evidence>
<evidence type="ECO:0000256" key="9">
    <source>
        <dbReference type="ARBA" id="ARBA00022840"/>
    </source>
</evidence>
<comment type="catalytic activity">
    <reaction evidence="1">
        <text>ATP + protein L-histidine = ADP + protein N-phospho-L-histidine.</text>
        <dbReference type="EC" id="2.7.13.3"/>
    </reaction>
</comment>
<accession>A0ABW0JX25</accession>
<evidence type="ECO:0000256" key="5">
    <source>
        <dbReference type="ARBA" id="ARBA00022553"/>
    </source>
</evidence>
<sequence length="672" mass="71795">MSSVDLTQFHKTFFEESLEGLDAMEAALLALDSGSTDGELVHTIFRAAHSIKGGAATFGFTDVAAFTHVAESLLEEVRSERRSIDTELIDLLLRSVDCLRGMLARSRGGQPVANAESEALRGELVRLVSGETAVAVVAAAAPKAVVTGWDIDFSALPHLLQTGNEPLRVFRELQQLGRLEVLRAFLVDGAPAQLADFDPTTCYLGWQLRLHGDVARADVDAVFDWLDGDCVLAIKPLDAAPVAATSEASAPAAPAAAPVPAAATKGAVRDTAVASSEGSSIRVGIDKVDALINMMGELVITQSMLSDIGEKFDMSQLERLREGLVQLERNTRELQESVMRIRMLSIASVFNRFPRLVRDLERKLGKQVRLELHGENTELDKTVLEKIGDPLVHLVRNAIDHGLESPEKRKAAGKSETGTLKLNAYHEGGNIVVQISDDGAGLNHAAIVAKAQQRGLIAAGQELSDAEVAELIFQPGFSTAAQATDLSGRGVGMDVVRRNVRDLGGTVGVRSVTGKGSTFTIALPLTLAIIDGLVTAVGDERYIVPLISIVESLRLKADTVRNIAGGGEVFLFRDEYLPMMRLYKAFGCADAVSSIENGIVVVVEEEGRRVGLLVDDLLGQQQAVVKSLEAHYQRVQGISGATILSDGSVALIVDVSGVVRLGQSQGQRRKAA</sequence>
<dbReference type="InterPro" id="IPR008207">
    <property type="entry name" value="Sig_transdc_His_kin_Hpt_dom"/>
</dbReference>
<keyword evidence="7" id="KW-0547">Nucleotide-binding</keyword>
<dbReference type="CDD" id="cd00731">
    <property type="entry name" value="CheA_reg"/>
    <property type="match status" value="1"/>
</dbReference>
<dbReference type="Gene3D" id="1.20.120.160">
    <property type="entry name" value="HPT domain"/>
    <property type="match status" value="1"/>
</dbReference>
<feature type="domain" description="HPt" evidence="15">
    <location>
        <begin position="2"/>
        <end position="106"/>
    </location>
</feature>